<dbReference type="Pfam" id="PF01381">
    <property type="entry name" value="HTH_3"/>
    <property type="match status" value="1"/>
</dbReference>
<gene>
    <name evidence="2" type="ORF">N7603_05505</name>
</gene>
<dbReference type="PROSITE" id="PS50943">
    <property type="entry name" value="HTH_CROC1"/>
    <property type="match status" value="1"/>
</dbReference>
<feature type="domain" description="HTH cro/C1-type" evidence="1">
    <location>
        <begin position="7"/>
        <end position="55"/>
    </location>
</feature>
<dbReference type="InterPro" id="IPR001387">
    <property type="entry name" value="Cro/C1-type_HTH"/>
</dbReference>
<evidence type="ECO:0000313" key="3">
    <source>
        <dbReference type="Proteomes" id="UP001209076"/>
    </source>
</evidence>
<dbReference type="Gene3D" id="1.10.260.40">
    <property type="entry name" value="lambda repressor-like DNA-binding domains"/>
    <property type="match status" value="1"/>
</dbReference>
<sequence>MTYAQRIKKLREVMLITQKELSVLLSVSFITVNRWENGKFEPTMKEKRKLAQLFKENGIGE</sequence>
<dbReference type="CDD" id="cd00093">
    <property type="entry name" value="HTH_XRE"/>
    <property type="match status" value="1"/>
</dbReference>
<name>A0ABT2PXQ0_9MOLU</name>
<comment type="caution">
    <text evidence="2">The sequence shown here is derived from an EMBL/GenBank/DDBJ whole genome shotgun (WGS) entry which is preliminary data.</text>
</comment>
<dbReference type="SUPFAM" id="SSF47413">
    <property type="entry name" value="lambda repressor-like DNA-binding domains"/>
    <property type="match status" value="1"/>
</dbReference>
<evidence type="ECO:0000259" key="1">
    <source>
        <dbReference type="PROSITE" id="PS50943"/>
    </source>
</evidence>
<dbReference type="EMBL" id="JAOEGN010000009">
    <property type="protein sequence ID" value="MCU0105109.1"/>
    <property type="molecule type" value="Genomic_DNA"/>
</dbReference>
<dbReference type="InterPro" id="IPR010982">
    <property type="entry name" value="Lambda_DNA-bd_dom_sf"/>
</dbReference>
<organism evidence="2 3">
    <name type="scientific">Paracholeplasma vituli</name>
    <dbReference type="NCBI Taxonomy" id="69473"/>
    <lineage>
        <taxon>Bacteria</taxon>
        <taxon>Bacillati</taxon>
        <taxon>Mycoplasmatota</taxon>
        <taxon>Mollicutes</taxon>
        <taxon>Acholeplasmatales</taxon>
        <taxon>Acholeplasmataceae</taxon>
        <taxon>Paracholeplasma</taxon>
    </lineage>
</organism>
<dbReference type="Proteomes" id="UP001209076">
    <property type="component" value="Unassembled WGS sequence"/>
</dbReference>
<accession>A0ABT2PXQ0</accession>
<reference evidence="3" key="1">
    <citation type="submission" date="2023-07" db="EMBL/GenBank/DDBJ databases">
        <title>Novel Mycoplasma species identified in domestic and wild animals.</title>
        <authorList>
            <person name="Volokhov D.V."/>
            <person name="Furtak V.A."/>
            <person name="Zagorodnyaya T.A."/>
        </authorList>
    </citation>
    <scope>NUCLEOTIDE SEQUENCE [LARGE SCALE GENOMIC DNA]</scope>
    <source>
        <strain evidence="3">92-19</strain>
    </source>
</reference>
<dbReference type="SMART" id="SM00530">
    <property type="entry name" value="HTH_XRE"/>
    <property type="match status" value="1"/>
</dbReference>
<keyword evidence="3" id="KW-1185">Reference proteome</keyword>
<evidence type="ECO:0000313" key="2">
    <source>
        <dbReference type="EMBL" id="MCU0105109.1"/>
    </source>
</evidence>
<dbReference type="RefSeq" id="WP_262096375.1">
    <property type="nucleotide sequence ID" value="NZ_JAOEGN010000009.1"/>
</dbReference>
<proteinExistence type="predicted"/>
<protein>
    <submittedName>
        <fullName evidence="2">Helix-turn-helix domain-containing protein</fullName>
    </submittedName>
</protein>